<keyword evidence="4" id="KW-0560">Oxidoreductase</keyword>
<dbReference type="PROSITE" id="PS00088">
    <property type="entry name" value="SOD_MN"/>
    <property type="match status" value="1"/>
</dbReference>
<dbReference type="InterPro" id="IPR050265">
    <property type="entry name" value="Fe/Mn_Superoxide_Dismutase"/>
</dbReference>
<evidence type="ECO:0000256" key="2">
    <source>
        <dbReference type="ARBA" id="ARBA00012682"/>
    </source>
</evidence>
<organism evidence="7 8">
    <name type="scientific">Paenibacillus lemnae</name>
    <dbReference type="NCBI Taxonomy" id="1330551"/>
    <lineage>
        <taxon>Bacteria</taxon>
        <taxon>Bacillati</taxon>
        <taxon>Bacillota</taxon>
        <taxon>Bacilli</taxon>
        <taxon>Bacillales</taxon>
        <taxon>Paenibacillaceae</taxon>
        <taxon>Paenibacillus</taxon>
    </lineage>
</organism>
<dbReference type="PANTHER" id="PTHR11404">
    <property type="entry name" value="SUPEROXIDE DISMUTASE 2"/>
    <property type="match status" value="1"/>
</dbReference>
<dbReference type="FunFam" id="3.55.40.20:FF:000004">
    <property type="entry name" value="Superoxide dismutase [Fe]"/>
    <property type="match status" value="1"/>
</dbReference>
<dbReference type="Pfam" id="PF11155">
    <property type="entry name" value="DUF2935"/>
    <property type="match status" value="1"/>
</dbReference>
<dbReference type="RefSeq" id="WP_169506858.1">
    <property type="nucleotide sequence ID" value="NZ_JABBPN010000029.1"/>
</dbReference>
<dbReference type="InterPro" id="IPR036324">
    <property type="entry name" value="Mn/Fe_SOD_N_sf"/>
</dbReference>
<dbReference type="GO" id="GO:0004784">
    <property type="term" value="F:superoxide dismutase activity"/>
    <property type="evidence" value="ECO:0007669"/>
    <property type="project" value="UniProtKB-EC"/>
</dbReference>
<dbReference type="AlphaFoldDB" id="A0A848MBL8"/>
<gene>
    <name evidence="7" type="ORF">HII30_20235</name>
</gene>
<dbReference type="InterPro" id="IPR021328">
    <property type="entry name" value="CotB-like"/>
</dbReference>
<dbReference type="Pfam" id="PF00081">
    <property type="entry name" value="Sod_Fe_N"/>
    <property type="match status" value="1"/>
</dbReference>
<dbReference type="InterPro" id="IPR019832">
    <property type="entry name" value="Mn/Fe_SOD_C"/>
</dbReference>
<evidence type="ECO:0000256" key="1">
    <source>
        <dbReference type="ARBA" id="ARBA00008714"/>
    </source>
</evidence>
<dbReference type="Gene3D" id="1.10.287.990">
    <property type="entry name" value="Fe,Mn superoxide dismutase (SOD) domain"/>
    <property type="match status" value="1"/>
</dbReference>
<dbReference type="SUPFAM" id="SSF158430">
    <property type="entry name" value="Bacillus cereus metalloprotein-like"/>
    <property type="match status" value="1"/>
</dbReference>
<evidence type="ECO:0000259" key="5">
    <source>
        <dbReference type="Pfam" id="PF00081"/>
    </source>
</evidence>
<evidence type="ECO:0000259" key="6">
    <source>
        <dbReference type="Pfam" id="PF02777"/>
    </source>
</evidence>
<evidence type="ECO:0000256" key="3">
    <source>
        <dbReference type="ARBA" id="ARBA00022723"/>
    </source>
</evidence>
<name>A0A848MBL8_PAELE</name>
<dbReference type="Pfam" id="PF02777">
    <property type="entry name" value="Sod_Fe_C"/>
    <property type="match status" value="1"/>
</dbReference>
<comment type="similarity">
    <text evidence="1">Belongs to the iron/manganese superoxide dismutase family.</text>
</comment>
<dbReference type="SUPFAM" id="SSF54719">
    <property type="entry name" value="Fe,Mn superoxide dismutase (SOD), C-terminal domain"/>
    <property type="match status" value="1"/>
</dbReference>
<protein>
    <recommendedName>
        <fullName evidence="2">superoxide dismutase</fullName>
        <ecNumber evidence="2">1.15.1.1</ecNumber>
    </recommendedName>
</protein>
<feature type="domain" description="Manganese/iron superoxide dismutase C-terminal" evidence="6">
    <location>
        <begin position="278"/>
        <end position="380"/>
    </location>
</feature>
<evidence type="ECO:0000256" key="4">
    <source>
        <dbReference type="ARBA" id="ARBA00023002"/>
    </source>
</evidence>
<dbReference type="InterPro" id="IPR001189">
    <property type="entry name" value="Mn/Fe_SOD"/>
</dbReference>
<reference evidence="7 8" key="1">
    <citation type="submission" date="2020-04" db="EMBL/GenBank/DDBJ databases">
        <title>Paenibacillus algicola sp. nov., a novel marine bacterium producing alginate lyase.</title>
        <authorList>
            <person name="Huang H."/>
        </authorList>
    </citation>
    <scope>NUCLEOTIDE SEQUENCE [LARGE SCALE GENOMIC DNA]</scope>
    <source>
        <strain evidence="7 8">L7-75</strain>
    </source>
</reference>
<evidence type="ECO:0000313" key="7">
    <source>
        <dbReference type="EMBL" id="NMO98085.1"/>
    </source>
</evidence>
<dbReference type="EC" id="1.15.1.1" evidence="2"/>
<dbReference type="Proteomes" id="UP000565468">
    <property type="component" value="Unassembled WGS sequence"/>
</dbReference>
<accession>A0A848MBL8</accession>
<feature type="domain" description="Manganese/iron superoxide dismutase N-terminal" evidence="5">
    <location>
        <begin position="191"/>
        <end position="271"/>
    </location>
</feature>
<keyword evidence="8" id="KW-1185">Reference proteome</keyword>
<proteinExistence type="inferred from homology"/>
<dbReference type="Gene3D" id="3.55.40.20">
    <property type="entry name" value="Iron/manganese superoxide dismutase, C-terminal domain"/>
    <property type="match status" value="1"/>
</dbReference>
<dbReference type="PRINTS" id="PR01703">
    <property type="entry name" value="MNSODISMTASE"/>
</dbReference>
<dbReference type="InterPro" id="IPR019831">
    <property type="entry name" value="Mn/Fe_SOD_N"/>
</dbReference>
<dbReference type="PANTHER" id="PTHR11404:SF6">
    <property type="entry name" value="SUPEROXIDE DISMUTASE [MN], MITOCHONDRIAL"/>
    <property type="match status" value="1"/>
</dbReference>
<comment type="caution">
    <text evidence="7">The sequence shown here is derived from an EMBL/GenBank/DDBJ whole genome shotgun (WGS) entry which is preliminary data.</text>
</comment>
<dbReference type="GO" id="GO:0046872">
    <property type="term" value="F:metal ion binding"/>
    <property type="evidence" value="ECO:0007669"/>
    <property type="project" value="UniProtKB-KW"/>
</dbReference>
<sequence>MLYIYGHHLPARILEEIVFWKHQEAEHTEVIQAIVPRLEETYVKLLNDWAAVFTETEKAAELLLQQTMTSSEALSPSTLNQIELLVRISMDQSREFVRQLRMLEKNSPAVKKVPLAPTVLEHIIRESEYFLDVLKELSEPGALQQLMNHSGSGTPLPFTGAVHPFQQLEQEAVVQGVSAPPELNPVPIGGHRLPPLPYAYNALEPYIDEKTMKIHHDKHHQSYVDGLNKAETKLEEARKTGKFDLIKHWERELAFHGAGHYLHTLFWSIMSPNGGGKPQGSLAEQINKDFGSFERFKSQFSEAADKVEGNGWAILVWSPRSQRLEILQAEKHQNLSQWDVVPLLAIDVWEHSYYLKHQNNRKAYVQDWWNVINWPEVQTRYDAAMKLRWQPY</sequence>
<keyword evidence="3" id="KW-0479">Metal-binding</keyword>
<dbReference type="FunFam" id="1.10.287.990:FF:000001">
    <property type="entry name" value="Superoxide dismutase"/>
    <property type="match status" value="1"/>
</dbReference>
<dbReference type="EMBL" id="JABBPN010000029">
    <property type="protein sequence ID" value="NMO98085.1"/>
    <property type="molecule type" value="Genomic_DNA"/>
</dbReference>
<dbReference type="InterPro" id="IPR019833">
    <property type="entry name" value="Mn/Fe_SOD_BS"/>
</dbReference>
<evidence type="ECO:0000313" key="8">
    <source>
        <dbReference type="Proteomes" id="UP000565468"/>
    </source>
</evidence>
<dbReference type="InterPro" id="IPR036314">
    <property type="entry name" value="SOD_C_sf"/>
</dbReference>
<dbReference type="SUPFAM" id="SSF46609">
    <property type="entry name" value="Fe,Mn superoxide dismutase (SOD), N-terminal domain"/>
    <property type="match status" value="1"/>
</dbReference>
<dbReference type="Gene3D" id="1.20.1260.120">
    <property type="entry name" value="Protein of unknown function DUF2935"/>
    <property type="match status" value="1"/>
</dbReference>